<keyword evidence="3" id="KW-1185">Reference proteome</keyword>
<accession>A0A5B7ECS1</accession>
<protein>
    <submittedName>
        <fullName evidence="2">Uncharacterized protein</fullName>
    </submittedName>
</protein>
<evidence type="ECO:0000313" key="2">
    <source>
        <dbReference type="EMBL" id="MPC30584.1"/>
    </source>
</evidence>
<organism evidence="2 3">
    <name type="scientific">Portunus trituberculatus</name>
    <name type="common">Swimming crab</name>
    <name type="synonym">Neptunus trituberculatus</name>
    <dbReference type="NCBI Taxonomy" id="210409"/>
    <lineage>
        <taxon>Eukaryota</taxon>
        <taxon>Metazoa</taxon>
        <taxon>Ecdysozoa</taxon>
        <taxon>Arthropoda</taxon>
        <taxon>Crustacea</taxon>
        <taxon>Multicrustacea</taxon>
        <taxon>Malacostraca</taxon>
        <taxon>Eumalacostraca</taxon>
        <taxon>Eucarida</taxon>
        <taxon>Decapoda</taxon>
        <taxon>Pleocyemata</taxon>
        <taxon>Brachyura</taxon>
        <taxon>Eubrachyura</taxon>
        <taxon>Portunoidea</taxon>
        <taxon>Portunidae</taxon>
        <taxon>Portuninae</taxon>
        <taxon>Portunus</taxon>
    </lineage>
</organism>
<dbReference type="EMBL" id="VSRR010002281">
    <property type="protein sequence ID" value="MPC30584.1"/>
    <property type="molecule type" value="Genomic_DNA"/>
</dbReference>
<name>A0A5B7ECS1_PORTR</name>
<evidence type="ECO:0000256" key="1">
    <source>
        <dbReference type="SAM" id="MobiDB-lite"/>
    </source>
</evidence>
<sequence length="235" mass="26235">MSKSFNSNSPRAFWHLAKNISNNFTSSSFPPLFHPDGTTAIYSVSKAELFSQTFAHNSTLDDSGLVPPCLPPSDYFMLTIKVLRNDVFHVLSDLYPRKTYGPDGVPPIVLKNCASVLAPCLSSHSLTLPRWPARHSSLMPVTTRMHMPTTGRYSTRSAMTNPTRKNRMCSEERKCNKLTLNTTLSRKEAGLSTFMNLGTVEPMTIQRATSRPTPVTISTTWRHTIRRTTPSVANM</sequence>
<evidence type="ECO:0000313" key="3">
    <source>
        <dbReference type="Proteomes" id="UP000324222"/>
    </source>
</evidence>
<dbReference type="AlphaFoldDB" id="A0A5B7ECS1"/>
<dbReference type="Proteomes" id="UP000324222">
    <property type="component" value="Unassembled WGS sequence"/>
</dbReference>
<feature type="compositionally biased region" description="Polar residues" evidence="1">
    <location>
        <begin position="151"/>
        <end position="163"/>
    </location>
</feature>
<gene>
    <name evidence="2" type="ORF">E2C01_023852</name>
</gene>
<proteinExistence type="predicted"/>
<reference evidence="2 3" key="1">
    <citation type="submission" date="2019-05" db="EMBL/GenBank/DDBJ databases">
        <title>Another draft genome of Portunus trituberculatus and its Hox gene families provides insights of decapod evolution.</title>
        <authorList>
            <person name="Jeong J.-H."/>
            <person name="Song I."/>
            <person name="Kim S."/>
            <person name="Choi T."/>
            <person name="Kim D."/>
            <person name="Ryu S."/>
            <person name="Kim W."/>
        </authorList>
    </citation>
    <scope>NUCLEOTIDE SEQUENCE [LARGE SCALE GENOMIC DNA]</scope>
    <source>
        <tissue evidence="2">Muscle</tissue>
    </source>
</reference>
<feature type="region of interest" description="Disordered" evidence="1">
    <location>
        <begin position="147"/>
        <end position="167"/>
    </location>
</feature>
<comment type="caution">
    <text evidence="2">The sequence shown here is derived from an EMBL/GenBank/DDBJ whole genome shotgun (WGS) entry which is preliminary data.</text>
</comment>